<proteinExistence type="predicted"/>
<dbReference type="InterPro" id="IPR013108">
    <property type="entry name" value="Amidohydro_3"/>
</dbReference>
<name>A0ABU9LLY0_9BACL</name>
<dbReference type="Pfam" id="PF07969">
    <property type="entry name" value="Amidohydro_3"/>
    <property type="match status" value="1"/>
</dbReference>
<keyword evidence="3" id="KW-1185">Reference proteome</keyword>
<gene>
    <name evidence="2" type="ORF">AAF454_06320</name>
</gene>
<dbReference type="EMBL" id="JBCEWA010000004">
    <property type="protein sequence ID" value="MEL5988028.1"/>
    <property type="molecule type" value="Genomic_DNA"/>
</dbReference>
<dbReference type="InterPro" id="IPR032466">
    <property type="entry name" value="Metal_Hydrolase"/>
</dbReference>
<dbReference type="Gene3D" id="2.30.40.10">
    <property type="entry name" value="Urease, subunit C, domain 1"/>
    <property type="match status" value="1"/>
</dbReference>
<reference evidence="2 3" key="1">
    <citation type="submission" date="2024-04" db="EMBL/GenBank/DDBJ databases">
        <authorList>
            <person name="Wu Y.S."/>
            <person name="Zhang L."/>
        </authorList>
    </citation>
    <scope>NUCLEOTIDE SEQUENCE [LARGE SCALE GENOMIC DNA]</scope>
    <source>
        <strain evidence="2 3">KG-01</strain>
    </source>
</reference>
<evidence type="ECO:0000313" key="3">
    <source>
        <dbReference type="Proteomes" id="UP001398420"/>
    </source>
</evidence>
<dbReference type="Proteomes" id="UP001398420">
    <property type="component" value="Unassembled WGS sequence"/>
</dbReference>
<dbReference type="Gene3D" id="3.20.20.140">
    <property type="entry name" value="Metal-dependent hydrolases"/>
    <property type="match status" value="1"/>
</dbReference>
<sequence>MKKVIISQNVFTGLQDQPEPAAILIDGAKIQAVAPTLKDLALTGEEEVLDFGEQLITPGLHDFHLHLFTGALQMISVPLHDTNSAEEVIEKVKAYAKNHTKKWIIGFGWDNGSWVEDQLPTKEMLDLHFPDQPILLNHLECHYCWVNSAALREARITNDTPDPSFGEILRDEQGEATGILVEKAQDAVQQLAYDFKDEEKITMLQTFFKEAARLGVTSMNDMYAPFSEYLDDFSLLYKLEEMNELTARVFLQPRMDGDLTRAHQFSADYQHPKIKMNGLKQFVDGVITWHTAYMVEPYADQPHVGTTTYPLEEMKKWIVEADAQRFSVRLHAIGDGAVRFSLDAFEEARRMNGHMGTRHTIEHIECIQQEDIPRFKELDVIASVQPYHIAALEQQVYVDRLGEDRFKQTYYSKTLLEAGALLAYGSDFPVVSMEPMREIYHAVTRMDRTNQKTWGTGEQTTMAETLRAYTQAPAYGSFSEDVLGTIEVGKYADLVVFEQNLFTIEPSDILNNEVVFTMVDGQVVFEKQAARTL</sequence>
<dbReference type="SUPFAM" id="SSF51556">
    <property type="entry name" value="Metallo-dependent hydrolases"/>
    <property type="match status" value="1"/>
</dbReference>
<accession>A0ABU9LLY0</accession>
<dbReference type="PANTHER" id="PTHR22642:SF2">
    <property type="entry name" value="PROTEIN LONG AFTER FAR-RED 3"/>
    <property type="match status" value="1"/>
</dbReference>
<organism evidence="2 3">
    <name type="scientific">Kurthia gibsonii</name>
    <dbReference type="NCBI Taxonomy" id="33946"/>
    <lineage>
        <taxon>Bacteria</taxon>
        <taxon>Bacillati</taxon>
        <taxon>Bacillota</taxon>
        <taxon>Bacilli</taxon>
        <taxon>Bacillales</taxon>
        <taxon>Caryophanaceae</taxon>
        <taxon>Kurthia</taxon>
    </lineage>
</organism>
<dbReference type="Gene3D" id="3.10.310.70">
    <property type="match status" value="1"/>
</dbReference>
<dbReference type="CDD" id="cd01300">
    <property type="entry name" value="YtcJ_like"/>
    <property type="match status" value="1"/>
</dbReference>
<evidence type="ECO:0000259" key="1">
    <source>
        <dbReference type="Pfam" id="PF07969"/>
    </source>
</evidence>
<feature type="domain" description="Amidohydrolase 3" evidence="1">
    <location>
        <begin position="48"/>
        <end position="525"/>
    </location>
</feature>
<evidence type="ECO:0000313" key="2">
    <source>
        <dbReference type="EMBL" id="MEL5988028.1"/>
    </source>
</evidence>
<dbReference type="RefSeq" id="WP_342302833.1">
    <property type="nucleotide sequence ID" value="NZ_JBCEWA010000004.1"/>
</dbReference>
<dbReference type="InterPro" id="IPR033932">
    <property type="entry name" value="YtcJ-like"/>
</dbReference>
<dbReference type="PANTHER" id="PTHR22642">
    <property type="entry name" value="IMIDAZOLONEPROPIONASE"/>
    <property type="match status" value="1"/>
</dbReference>
<comment type="caution">
    <text evidence="2">The sequence shown here is derived from an EMBL/GenBank/DDBJ whole genome shotgun (WGS) entry which is preliminary data.</text>
</comment>
<dbReference type="InterPro" id="IPR011059">
    <property type="entry name" value="Metal-dep_hydrolase_composite"/>
</dbReference>
<protein>
    <submittedName>
        <fullName evidence="2">Amidohydrolase</fullName>
    </submittedName>
</protein>
<dbReference type="SUPFAM" id="SSF51338">
    <property type="entry name" value="Composite domain of metallo-dependent hydrolases"/>
    <property type="match status" value="1"/>
</dbReference>